<gene>
    <name evidence="3" type="ORF">ANE_LOCUS26875</name>
</gene>
<dbReference type="InterPro" id="IPR058942">
    <property type="entry name" value="AT3G52170-like"/>
</dbReference>
<evidence type="ECO:0000256" key="1">
    <source>
        <dbReference type="SAM" id="MobiDB-lite"/>
    </source>
</evidence>
<evidence type="ECO:0000313" key="4">
    <source>
        <dbReference type="Proteomes" id="UP000489600"/>
    </source>
</evidence>
<proteinExistence type="predicted"/>
<feature type="region of interest" description="Disordered" evidence="1">
    <location>
        <begin position="125"/>
        <end position="144"/>
    </location>
</feature>
<feature type="domain" description="AT3G52170-like helix-turn-helix" evidence="2">
    <location>
        <begin position="57"/>
        <end position="105"/>
    </location>
</feature>
<sequence length="406" mass="44406">MPIHGNPGRAVMLLKQLKQLKLSGTLKNPDVESFARFYGSPAVCESLTTSKASKRLSRDDRRAVVESYVNEYRAANGGEFPTLGGTIKEVGGGFYVVRDIFQELKLKQNAPMPIVAKALSEVPTSVPNDASSQTLNDPQSHSAASFSTGVVDSIFQADTIGTRSDLRQATIDFSHPDSDEISLEGNTLVVTATQDKGETDTAPNNEVNSKWDINAHLSESQKEIALEASFKNSETEEEENLMHLGSQESEVDHLEGAAVSEIVVLTEEAKITKYSDEINLQGDNLVIIATEEKRETETAPNNDVDSKCDSTTHLPGSEKSTVLEDCSKNSEAEEKEILTYEGSQESKVDDLEGAASSANVVTTEETKITRQVSERRAVEVETGERSSAWSNIMSFAKEFANFWRKK</sequence>
<dbReference type="Pfam" id="PF25896">
    <property type="entry name" value="HTH_AT3G52170"/>
    <property type="match status" value="1"/>
</dbReference>
<organism evidence="3 4">
    <name type="scientific">Arabis nemorensis</name>
    <dbReference type="NCBI Taxonomy" id="586526"/>
    <lineage>
        <taxon>Eukaryota</taxon>
        <taxon>Viridiplantae</taxon>
        <taxon>Streptophyta</taxon>
        <taxon>Embryophyta</taxon>
        <taxon>Tracheophyta</taxon>
        <taxon>Spermatophyta</taxon>
        <taxon>Magnoliopsida</taxon>
        <taxon>eudicotyledons</taxon>
        <taxon>Gunneridae</taxon>
        <taxon>Pentapetalae</taxon>
        <taxon>rosids</taxon>
        <taxon>malvids</taxon>
        <taxon>Brassicales</taxon>
        <taxon>Brassicaceae</taxon>
        <taxon>Arabideae</taxon>
        <taxon>Arabis</taxon>
    </lineage>
</organism>
<dbReference type="AlphaFoldDB" id="A0A565CS69"/>
<dbReference type="PANTHER" id="PTHR34568">
    <property type="entry name" value="RRM DOMAIN-CONTAINING PROTEIN"/>
    <property type="match status" value="1"/>
</dbReference>
<dbReference type="OrthoDB" id="1930826at2759"/>
<dbReference type="Proteomes" id="UP000489600">
    <property type="component" value="Unassembled WGS sequence"/>
</dbReference>
<keyword evidence="4" id="KW-1185">Reference proteome</keyword>
<reference evidence="3" key="1">
    <citation type="submission" date="2019-07" db="EMBL/GenBank/DDBJ databases">
        <authorList>
            <person name="Dittberner H."/>
        </authorList>
    </citation>
    <scope>NUCLEOTIDE SEQUENCE [LARGE SCALE GENOMIC DNA]</scope>
</reference>
<dbReference type="InterPro" id="IPR058941">
    <property type="entry name" value="HTH_AT3G52170-like"/>
</dbReference>
<dbReference type="PANTHER" id="PTHR34568:SF4">
    <property type="entry name" value="OS02G0638000 PROTEIN"/>
    <property type="match status" value="1"/>
</dbReference>
<name>A0A565CS69_9BRAS</name>
<accession>A0A565CS69</accession>
<comment type="caution">
    <text evidence="3">The sequence shown here is derived from an EMBL/GenBank/DDBJ whole genome shotgun (WGS) entry which is preliminary data.</text>
</comment>
<evidence type="ECO:0000313" key="3">
    <source>
        <dbReference type="EMBL" id="VVB16431.1"/>
    </source>
</evidence>
<protein>
    <recommendedName>
        <fullName evidence="2">AT3G52170-like helix-turn-helix domain-containing protein</fullName>
    </recommendedName>
</protein>
<evidence type="ECO:0000259" key="2">
    <source>
        <dbReference type="Pfam" id="PF25896"/>
    </source>
</evidence>
<dbReference type="EMBL" id="CABITT030000008">
    <property type="protein sequence ID" value="VVB16431.1"/>
    <property type="molecule type" value="Genomic_DNA"/>
</dbReference>
<feature type="region of interest" description="Disordered" evidence="1">
    <location>
        <begin position="293"/>
        <end position="319"/>
    </location>
</feature>